<accession>A0A398BR38</accession>
<organism evidence="1 2">
    <name type="scientific">Gemmobacter lutimaris</name>
    <dbReference type="NCBI Taxonomy" id="2306023"/>
    <lineage>
        <taxon>Bacteria</taxon>
        <taxon>Pseudomonadati</taxon>
        <taxon>Pseudomonadota</taxon>
        <taxon>Alphaproteobacteria</taxon>
        <taxon>Rhodobacterales</taxon>
        <taxon>Paracoccaceae</taxon>
        <taxon>Gemmobacter</taxon>
    </lineage>
</organism>
<sequence>MRRIPGVPDALQRVIIKKLVLTALNAKTRNAAFASFREGFPKGHLAKRLSNKVLETLLFRFIEKHPHLEWAICTDQGIGLMNLDAQIAELVLRHFTKLGIPVLSVHDSFIIDYRKVGMLKDVMAKASRQVAGQALPVEGYRLGLDEWDAPIYVLQDFEA</sequence>
<protein>
    <recommendedName>
        <fullName evidence="3">DNA-directed RNA polymerase</fullName>
    </recommendedName>
</protein>
<reference evidence="1 2" key="1">
    <citation type="submission" date="2018-09" db="EMBL/GenBank/DDBJ databases">
        <title>Gemmobacter lutimaris sp. nov., a marine bacterium isolated from tidal flat.</title>
        <authorList>
            <person name="Lee D.W."/>
            <person name="Yoo Y."/>
            <person name="Kim J.-J."/>
            <person name="Kim B.S."/>
        </authorList>
    </citation>
    <scope>NUCLEOTIDE SEQUENCE [LARGE SCALE GENOMIC DNA]</scope>
    <source>
        <strain evidence="1 2">YJ-T1-11</strain>
    </source>
</reference>
<dbReference type="EMBL" id="QXXQ01000007">
    <property type="protein sequence ID" value="RID91371.1"/>
    <property type="molecule type" value="Genomic_DNA"/>
</dbReference>
<name>A0A398BR38_9RHOB</name>
<comment type="caution">
    <text evidence="1">The sequence shown here is derived from an EMBL/GenBank/DDBJ whole genome shotgun (WGS) entry which is preliminary data.</text>
</comment>
<dbReference type="Proteomes" id="UP000266649">
    <property type="component" value="Unassembled WGS sequence"/>
</dbReference>
<evidence type="ECO:0000313" key="1">
    <source>
        <dbReference type="EMBL" id="RID91371.1"/>
    </source>
</evidence>
<dbReference type="OrthoDB" id="7059994at2"/>
<proteinExistence type="predicted"/>
<dbReference type="AlphaFoldDB" id="A0A398BR38"/>
<keyword evidence="2" id="KW-1185">Reference proteome</keyword>
<evidence type="ECO:0008006" key="3">
    <source>
        <dbReference type="Google" id="ProtNLM"/>
    </source>
</evidence>
<evidence type="ECO:0000313" key="2">
    <source>
        <dbReference type="Proteomes" id="UP000266649"/>
    </source>
</evidence>
<gene>
    <name evidence="1" type="ORF">D2N39_14130</name>
</gene>
<dbReference type="RefSeq" id="WP_119135404.1">
    <property type="nucleotide sequence ID" value="NZ_QXXQ01000007.1"/>
</dbReference>